<evidence type="ECO:0000256" key="3">
    <source>
        <dbReference type="ARBA" id="ARBA00023163"/>
    </source>
</evidence>
<dbReference type="Gene3D" id="3.30.450.80">
    <property type="entry name" value="Transcription factor LuxR-like, autoinducer-binding domain"/>
    <property type="match status" value="1"/>
</dbReference>
<reference evidence="6" key="1">
    <citation type="journal article" date="2019" name="Int. J. Syst. Evol. Microbiol.">
        <title>The Global Catalogue of Microorganisms (GCM) 10K type strain sequencing project: providing services to taxonomists for standard genome sequencing and annotation.</title>
        <authorList>
            <consortium name="The Broad Institute Genomics Platform"/>
            <consortium name="The Broad Institute Genome Sequencing Center for Infectious Disease"/>
            <person name="Wu L."/>
            <person name="Ma J."/>
        </authorList>
    </citation>
    <scope>NUCLEOTIDE SEQUENCE [LARGE SCALE GENOMIC DNA]</scope>
    <source>
        <strain evidence="6">CGMCC-1.15741</strain>
    </source>
</reference>
<feature type="domain" description="HTH luxR-type" evidence="4">
    <location>
        <begin position="197"/>
        <end position="261"/>
    </location>
</feature>
<evidence type="ECO:0000313" key="5">
    <source>
        <dbReference type="EMBL" id="MFC6197177.1"/>
    </source>
</evidence>
<sequence length="263" mass="29166">MSRPINDLSDFLTALYGLSDAQLPAADRMQTAKQLYFDFVQRVGIEFCNFGAFELREGVGQFNEFSGANLSAAFLDEYVGEAMYEEDAILLRGQQLTAARQTDIFEIGRDALAGLPDAPSRQREVMSRSADAGMAHGLAIVGKSQVAPDERDERFFGFVFGGDRSALTAARTHFSELHIATFALLQALKPEFEAMREGFAFNLTDRERQMLGDLALGKTRDQMAFDSNLSIATVDMHLRNLRRKLKAQTLAEAVAKGFRFGLL</sequence>
<dbReference type="RefSeq" id="WP_377375681.1">
    <property type="nucleotide sequence ID" value="NZ_JBHSSW010000004.1"/>
</dbReference>
<keyword evidence="3" id="KW-0804">Transcription</keyword>
<organism evidence="5 6">
    <name type="scientific">Ponticaulis profundi</name>
    <dbReference type="NCBI Taxonomy" id="2665222"/>
    <lineage>
        <taxon>Bacteria</taxon>
        <taxon>Pseudomonadati</taxon>
        <taxon>Pseudomonadota</taxon>
        <taxon>Alphaproteobacteria</taxon>
        <taxon>Hyphomonadales</taxon>
        <taxon>Hyphomonadaceae</taxon>
        <taxon>Ponticaulis</taxon>
    </lineage>
</organism>
<evidence type="ECO:0000313" key="6">
    <source>
        <dbReference type="Proteomes" id="UP001596303"/>
    </source>
</evidence>
<dbReference type="SMART" id="SM00421">
    <property type="entry name" value="HTH_LUXR"/>
    <property type="match status" value="1"/>
</dbReference>
<keyword evidence="2" id="KW-0238">DNA-binding</keyword>
<dbReference type="Pfam" id="PF00196">
    <property type="entry name" value="GerE"/>
    <property type="match status" value="1"/>
</dbReference>
<dbReference type="CDD" id="cd06170">
    <property type="entry name" value="LuxR_C_like"/>
    <property type="match status" value="1"/>
</dbReference>
<keyword evidence="6" id="KW-1185">Reference proteome</keyword>
<comment type="caution">
    <text evidence="5">The sequence shown here is derived from an EMBL/GenBank/DDBJ whole genome shotgun (WGS) entry which is preliminary data.</text>
</comment>
<dbReference type="SUPFAM" id="SSF75516">
    <property type="entry name" value="Pheromone-binding domain of LuxR-like quorum-sensing transcription factors"/>
    <property type="match status" value="1"/>
</dbReference>
<accession>A0ABW1S6X3</accession>
<gene>
    <name evidence="5" type="ORF">ACFQDM_03765</name>
</gene>
<evidence type="ECO:0000259" key="4">
    <source>
        <dbReference type="PROSITE" id="PS50043"/>
    </source>
</evidence>
<proteinExistence type="predicted"/>
<dbReference type="Gene3D" id="1.10.10.10">
    <property type="entry name" value="Winged helix-like DNA-binding domain superfamily/Winged helix DNA-binding domain"/>
    <property type="match status" value="1"/>
</dbReference>
<dbReference type="InterPro" id="IPR000792">
    <property type="entry name" value="Tscrpt_reg_LuxR_C"/>
</dbReference>
<dbReference type="InterPro" id="IPR036388">
    <property type="entry name" value="WH-like_DNA-bd_sf"/>
</dbReference>
<evidence type="ECO:0000256" key="1">
    <source>
        <dbReference type="ARBA" id="ARBA00023015"/>
    </source>
</evidence>
<dbReference type="Proteomes" id="UP001596303">
    <property type="component" value="Unassembled WGS sequence"/>
</dbReference>
<dbReference type="PRINTS" id="PR00038">
    <property type="entry name" value="HTHLUXR"/>
</dbReference>
<keyword evidence="1" id="KW-0805">Transcription regulation</keyword>
<name>A0ABW1S6X3_9PROT</name>
<dbReference type="SUPFAM" id="SSF46894">
    <property type="entry name" value="C-terminal effector domain of the bipartite response regulators"/>
    <property type="match status" value="1"/>
</dbReference>
<protein>
    <submittedName>
        <fullName evidence="5">LuxR C-terminal-related transcriptional regulator</fullName>
    </submittedName>
</protein>
<dbReference type="EMBL" id="JBHSSW010000004">
    <property type="protein sequence ID" value="MFC6197177.1"/>
    <property type="molecule type" value="Genomic_DNA"/>
</dbReference>
<dbReference type="PANTHER" id="PTHR44688:SF16">
    <property type="entry name" value="DNA-BINDING TRANSCRIPTIONAL ACTIVATOR DEVR_DOSR"/>
    <property type="match status" value="1"/>
</dbReference>
<dbReference type="PANTHER" id="PTHR44688">
    <property type="entry name" value="DNA-BINDING TRANSCRIPTIONAL ACTIVATOR DEVR_DOSR"/>
    <property type="match status" value="1"/>
</dbReference>
<evidence type="ECO:0000256" key="2">
    <source>
        <dbReference type="ARBA" id="ARBA00023125"/>
    </source>
</evidence>
<dbReference type="InterPro" id="IPR016032">
    <property type="entry name" value="Sig_transdc_resp-reg_C-effctor"/>
</dbReference>
<dbReference type="PROSITE" id="PS50043">
    <property type="entry name" value="HTH_LUXR_2"/>
    <property type="match status" value="1"/>
</dbReference>
<dbReference type="InterPro" id="IPR036693">
    <property type="entry name" value="TF_LuxR_autoind-bd_dom_sf"/>
</dbReference>